<dbReference type="GO" id="GO:0005524">
    <property type="term" value="F:ATP binding"/>
    <property type="evidence" value="ECO:0007669"/>
    <property type="project" value="InterPro"/>
</dbReference>
<dbReference type="SUPFAM" id="SSF56112">
    <property type="entry name" value="Protein kinase-like (PK-like)"/>
    <property type="match status" value="1"/>
</dbReference>
<dbReference type="GO" id="GO:0004674">
    <property type="term" value="F:protein serine/threonine kinase activity"/>
    <property type="evidence" value="ECO:0007669"/>
    <property type="project" value="TreeGrafter"/>
</dbReference>
<dbReference type="Gene3D" id="1.10.510.10">
    <property type="entry name" value="Transferase(Phosphotransferase) domain 1"/>
    <property type="match status" value="1"/>
</dbReference>
<name>A0A5C3KI22_COPMA</name>
<dbReference type="PANTHER" id="PTHR44329">
    <property type="entry name" value="SERINE/THREONINE-PROTEIN KINASE TNNI3K-RELATED"/>
    <property type="match status" value="1"/>
</dbReference>
<organism evidence="2 3">
    <name type="scientific">Coprinopsis marcescibilis</name>
    <name type="common">Agaric fungus</name>
    <name type="synonym">Psathyrella marcescibilis</name>
    <dbReference type="NCBI Taxonomy" id="230819"/>
    <lineage>
        <taxon>Eukaryota</taxon>
        <taxon>Fungi</taxon>
        <taxon>Dikarya</taxon>
        <taxon>Basidiomycota</taxon>
        <taxon>Agaricomycotina</taxon>
        <taxon>Agaricomycetes</taxon>
        <taxon>Agaricomycetidae</taxon>
        <taxon>Agaricales</taxon>
        <taxon>Agaricineae</taxon>
        <taxon>Psathyrellaceae</taxon>
        <taxon>Coprinopsis</taxon>
    </lineage>
</organism>
<dbReference type="PROSITE" id="PS50011">
    <property type="entry name" value="PROTEIN_KINASE_DOM"/>
    <property type="match status" value="1"/>
</dbReference>
<dbReference type="InterPro" id="IPR000719">
    <property type="entry name" value="Prot_kinase_dom"/>
</dbReference>
<dbReference type="EMBL" id="ML210334">
    <property type="protein sequence ID" value="TFK19567.1"/>
    <property type="molecule type" value="Genomic_DNA"/>
</dbReference>
<keyword evidence="2" id="KW-0418">Kinase</keyword>
<dbReference type="Pfam" id="PF07714">
    <property type="entry name" value="PK_Tyr_Ser-Thr"/>
    <property type="match status" value="1"/>
</dbReference>
<dbReference type="InterPro" id="IPR051681">
    <property type="entry name" value="Ser/Thr_Kinases-Pseudokinases"/>
</dbReference>
<feature type="domain" description="Protein kinase" evidence="1">
    <location>
        <begin position="105"/>
        <end position="387"/>
    </location>
</feature>
<evidence type="ECO:0000259" key="1">
    <source>
        <dbReference type="PROSITE" id="PS50011"/>
    </source>
</evidence>
<proteinExistence type="predicted"/>
<reference evidence="2 3" key="1">
    <citation type="journal article" date="2019" name="Nat. Ecol. Evol.">
        <title>Megaphylogeny resolves global patterns of mushroom evolution.</title>
        <authorList>
            <person name="Varga T."/>
            <person name="Krizsan K."/>
            <person name="Foldi C."/>
            <person name="Dima B."/>
            <person name="Sanchez-Garcia M."/>
            <person name="Sanchez-Ramirez S."/>
            <person name="Szollosi G.J."/>
            <person name="Szarkandi J.G."/>
            <person name="Papp V."/>
            <person name="Albert L."/>
            <person name="Andreopoulos W."/>
            <person name="Angelini C."/>
            <person name="Antonin V."/>
            <person name="Barry K.W."/>
            <person name="Bougher N.L."/>
            <person name="Buchanan P."/>
            <person name="Buyck B."/>
            <person name="Bense V."/>
            <person name="Catcheside P."/>
            <person name="Chovatia M."/>
            <person name="Cooper J."/>
            <person name="Damon W."/>
            <person name="Desjardin D."/>
            <person name="Finy P."/>
            <person name="Geml J."/>
            <person name="Haridas S."/>
            <person name="Hughes K."/>
            <person name="Justo A."/>
            <person name="Karasinski D."/>
            <person name="Kautmanova I."/>
            <person name="Kiss B."/>
            <person name="Kocsube S."/>
            <person name="Kotiranta H."/>
            <person name="LaButti K.M."/>
            <person name="Lechner B.E."/>
            <person name="Liimatainen K."/>
            <person name="Lipzen A."/>
            <person name="Lukacs Z."/>
            <person name="Mihaltcheva S."/>
            <person name="Morgado L.N."/>
            <person name="Niskanen T."/>
            <person name="Noordeloos M.E."/>
            <person name="Ohm R.A."/>
            <person name="Ortiz-Santana B."/>
            <person name="Ovrebo C."/>
            <person name="Racz N."/>
            <person name="Riley R."/>
            <person name="Savchenko A."/>
            <person name="Shiryaev A."/>
            <person name="Soop K."/>
            <person name="Spirin V."/>
            <person name="Szebenyi C."/>
            <person name="Tomsovsky M."/>
            <person name="Tulloss R.E."/>
            <person name="Uehling J."/>
            <person name="Grigoriev I.V."/>
            <person name="Vagvolgyi C."/>
            <person name="Papp T."/>
            <person name="Martin F.M."/>
            <person name="Miettinen O."/>
            <person name="Hibbett D.S."/>
            <person name="Nagy L.G."/>
        </authorList>
    </citation>
    <scope>NUCLEOTIDE SEQUENCE [LARGE SCALE GENOMIC DNA]</scope>
    <source>
        <strain evidence="2 3">CBS 121175</strain>
    </source>
</reference>
<dbReference type="AlphaFoldDB" id="A0A5C3KI22"/>
<accession>A0A5C3KI22</accession>
<sequence length="408" mass="46163">MESEQMRAALHEAIRQNFEWSEDPSQCGLAALYAIFNTVLNDKEKYQALLLNESDAQFHIDVLQLLVDSPNDLDDQTHFFKAMTRLSTRCDIYPASFVLNRALAAHPREPSGIGGFADVYKEQIQGMKGFFAVKILRHFNIDRERLQRVKALAKEVTIWGHLDHPHVLPLYGICEVDHGHPTSYGTISPWQENGDIVQYLRCQPNVNRICLVADVASGVSYLHKCNIIHGDLKGVNILITSSGHACLCDFGSASFTGDDISSYSGGGNIRWQAPELLRVSDDHRTCPTVYSDMWSFACVCYEIMTGRIPFYERSRDTVVVARLSRGERPSKPAKTDDAFTRFGLTSQLWKSMTTCWRVDPRSRPLARSILEWGVLRSASDVCTRPALQWVKEPRFPLSVSKVKEHLRL</sequence>
<evidence type="ECO:0000313" key="3">
    <source>
        <dbReference type="Proteomes" id="UP000307440"/>
    </source>
</evidence>
<keyword evidence="3" id="KW-1185">Reference proteome</keyword>
<dbReference type="InterPro" id="IPR011009">
    <property type="entry name" value="Kinase-like_dom_sf"/>
</dbReference>
<gene>
    <name evidence="2" type="ORF">FA15DRAFT_674285</name>
</gene>
<dbReference type="InterPro" id="IPR008271">
    <property type="entry name" value="Ser/Thr_kinase_AS"/>
</dbReference>
<evidence type="ECO:0000313" key="2">
    <source>
        <dbReference type="EMBL" id="TFK19567.1"/>
    </source>
</evidence>
<keyword evidence="2" id="KW-0808">Transferase</keyword>
<dbReference type="SMART" id="SM00220">
    <property type="entry name" value="S_TKc"/>
    <property type="match status" value="1"/>
</dbReference>
<dbReference type="PROSITE" id="PS00108">
    <property type="entry name" value="PROTEIN_KINASE_ST"/>
    <property type="match status" value="1"/>
</dbReference>
<dbReference type="Proteomes" id="UP000307440">
    <property type="component" value="Unassembled WGS sequence"/>
</dbReference>
<dbReference type="OrthoDB" id="4062651at2759"/>
<protein>
    <submittedName>
        <fullName evidence="2">Kinase-like protein</fullName>
    </submittedName>
</protein>
<dbReference type="InterPro" id="IPR001245">
    <property type="entry name" value="Ser-Thr/Tyr_kinase_cat_dom"/>
</dbReference>
<dbReference type="STRING" id="230819.A0A5C3KI22"/>